<comment type="caution">
    <text evidence="1">The sequence shown here is derived from an EMBL/GenBank/DDBJ whole genome shotgun (WGS) entry which is preliminary data.</text>
</comment>
<name>A0ABT7FIL7_9RHOB</name>
<dbReference type="Gene3D" id="3.20.20.370">
    <property type="entry name" value="Glycoside hydrolase/deacetylase"/>
    <property type="match status" value="1"/>
</dbReference>
<dbReference type="InterPro" id="IPR011330">
    <property type="entry name" value="Glyco_hydro/deAcase_b/a-brl"/>
</dbReference>
<evidence type="ECO:0000313" key="1">
    <source>
        <dbReference type="EMBL" id="MDK3074778.1"/>
    </source>
</evidence>
<dbReference type="EMBL" id="JASNJE010000024">
    <property type="protein sequence ID" value="MDK3074778.1"/>
    <property type="molecule type" value="Genomic_DNA"/>
</dbReference>
<proteinExistence type="predicted"/>
<organism evidence="1 2">
    <name type="scientific">Sedimentitalea xiamensis</name>
    <dbReference type="NCBI Taxonomy" id="3050037"/>
    <lineage>
        <taxon>Bacteria</taxon>
        <taxon>Pseudomonadati</taxon>
        <taxon>Pseudomonadota</taxon>
        <taxon>Alphaproteobacteria</taxon>
        <taxon>Rhodobacterales</taxon>
        <taxon>Paracoccaceae</taxon>
        <taxon>Sedimentitalea</taxon>
    </lineage>
</organism>
<gene>
    <name evidence="1" type="ORF">QO034_16940</name>
</gene>
<protein>
    <submittedName>
        <fullName evidence="1">Polysaccharide deacetylase family protein</fullName>
    </submittedName>
</protein>
<dbReference type="RefSeq" id="WP_284486708.1">
    <property type="nucleotide sequence ID" value="NZ_JASNJE010000024.1"/>
</dbReference>
<dbReference type="Proteomes" id="UP001227126">
    <property type="component" value="Unassembled WGS sequence"/>
</dbReference>
<dbReference type="CDD" id="cd10928">
    <property type="entry name" value="CE4_u4"/>
    <property type="match status" value="1"/>
</dbReference>
<accession>A0ABT7FIL7</accession>
<evidence type="ECO:0000313" key="2">
    <source>
        <dbReference type="Proteomes" id="UP001227126"/>
    </source>
</evidence>
<keyword evidence="2" id="KW-1185">Reference proteome</keyword>
<reference evidence="1 2" key="1">
    <citation type="submission" date="2023-05" db="EMBL/GenBank/DDBJ databases">
        <title>Sedimentitalea sp. nov. JM2-8.</title>
        <authorList>
            <person name="Huang J."/>
        </authorList>
    </citation>
    <scope>NUCLEOTIDE SEQUENCE [LARGE SCALE GENOMIC DNA]</scope>
    <source>
        <strain evidence="1 2">JM2-8</strain>
    </source>
</reference>
<sequence>MTPNWTPLDDELTLWAEAGLRLPLWWRDDDAIAPTPALSRLDKMAANLGMPVHLAVIPARAEGGLADALTPRLVPVVHGWTHDNHAPGGEKKAEFGRHRPLVPMRAEAEAGLGRMTGLFGTDLVPMFVPPWNRIDPALLPSLAALGYRWLSTFTPRATAEAAPGLTCINTHFDPIDWKGHRGLADPDKLIAQVARQLGDRRRGLADSAEPYGILTHHLVHDAAIWAFCDRLLTRLLSGPAFVMPSLKGPTS</sequence>
<dbReference type="SUPFAM" id="SSF88713">
    <property type="entry name" value="Glycoside hydrolase/deacetylase"/>
    <property type="match status" value="1"/>
</dbReference>
<dbReference type="InterPro" id="IPR049591">
    <property type="entry name" value="CE4_u4-like"/>
</dbReference>